<organism evidence="2 3">
    <name type="scientific">Phaeocystidibacter luteus</name>
    <dbReference type="NCBI Taxonomy" id="911197"/>
    <lineage>
        <taxon>Bacteria</taxon>
        <taxon>Pseudomonadati</taxon>
        <taxon>Bacteroidota</taxon>
        <taxon>Flavobacteriia</taxon>
        <taxon>Flavobacteriales</taxon>
        <taxon>Phaeocystidibacteraceae</taxon>
        <taxon>Phaeocystidibacter</taxon>
    </lineage>
</organism>
<name>A0A6N6RMN6_9FLAO</name>
<protein>
    <submittedName>
        <fullName evidence="2">Uncharacterized protein</fullName>
    </submittedName>
</protein>
<dbReference type="EMBL" id="WBVO01000001">
    <property type="protein sequence ID" value="KAB2814850.1"/>
    <property type="molecule type" value="Genomic_DNA"/>
</dbReference>
<feature type="transmembrane region" description="Helical" evidence="1">
    <location>
        <begin position="38"/>
        <end position="56"/>
    </location>
</feature>
<keyword evidence="1" id="KW-0472">Membrane</keyword>
<dbReference type="RefSeq" id="WP_151666427.1">
    <property type="nucleotide sequence ID" value="NZ_WBVO01000001.1"/>
</dbReference>
<dbReference type="OrthoDB" id="1452926at2"/>
<evidence type="ECO:0000256" key="1">
    <source>
        <dbReference type="SAM" id="Phobius"/>
    </source>
</evidence>
<keyword evidence="1" id="KW-1133">Transmembrane helix</keyword>
<dbReference type="Proteomes" id="UP000468650">
    <property type="component" value="Unassembled WGS sequence"/>
</dbReference>
<comment type="caution">
    <text evidence="2">The sequence shown here is derived from an EMBL/GenBank/DDBJ whole genome shotgun (WGS) entry which is preliminary data.</text>
</comment>
<evidence type="ECO:0000313" key="3">
    <source>
        <dbReference type="Proteomes" id="UP000468650"/>
    </source>
</evidence>
<keyword evidence="3" id="KW-1185">Reference proteome</keyword>
<accession>A0A6N6RMN6</accession>
<dbReference type="AlphaFoldDB" id="A0A6N6RMN6"/>
<proteinExistence type="predicted"/>
<evidence type="ECO:0000313" key="2">
    <source>
        <dbReference type="EMBL" id="KAB2814850.1"/>
    </source>
</evidence>
<gene>
    <name evidence="2" type="ORF">F8C67_03625</name>
</gene>
<feature type="transmembrane region" description="Helical" evidence="1">
    <location>
        <begin position="12"/>
        <end position="32"/>
    </location>
</feature>
<keyword evidence="1" id="KW-0812">Transmembrane</keyword>
<sequence length="162" mass="18669">MRLNTIKRYTYYRYIYLILILAVGFDILLINIDGSIGNQTPVITILVLAIALVLIYRGNPVFRYDSDGEVLILDSKEPILGGFLRSNKLYEFPKRKLIGFRIIRWPLRKVLILKIKSKEAKYKTLRVVISSLKSSEVRDLGRSLDSVAKANKKLNLDEHDDD</sequence>
<reference evidence="2 3" key="1">
    <citation type="submission" date="2019-09" db="EMBL/GenBank/DDBJ databases">
        <title>Genomes of family Cryomorphaceae.</title>
        <authorList>
            <person name="Bowman J.P."/>
        </authorList>
    </citation>
    <scope>NUCLEOTIDE SEQUENCE [LARGE SCALE GENOMIC DNA]</scope>
    <source>
        <strain evidence="2 3">LMG 25704</strain>
    </source>
</reference>